<reference evidence="1" key="1">
    <citation type="submission" date="2014-12" db="EMBL/GenBank/DDBJ databases">
        <title>Insight into the proteome of Arion vulgaris.</title>
        <authorList>
            <person name="Aradska J."/>
            <person name="Bulat T."/>
            <person name="Smidak R."/>
            <person name="Sarate P."/>
            <person name="Gangsoo J."/>
            <person name="Sialana F."/>
            <person name="Bilban M."/>
            <person name="Lubec G."/>
        </authorList>
    </citation>
    <scope>NUCLEOTIDE SEQUENCE</scope>
    <source>
        <tissue evidence="1">Skin</tissue>
    </source>
</reference>
<accession>A0A0B6YSF5</accession>
<feature type="non-terminal residue" evidence="1">
    <location>
        <position position="1"/>
    </location>
</feature>
<gene>
    <name evidence="1" type="primary">ORF35004</name>
</gene>
<protein>
    <submittedName>
        <fullName evidence="1">Uncharacterized protein</fullName>
    </submittedName>
</protein>
<dbReference type="EMBL" id="HACG01012177">
    <property type="protein sequence ID" value="CEK59042.1"/>
    <property type="molecule type" value="Transcribed_RNA"/>
</dbReference>
<organism evidence="1">
    <name type="scientific">Arion vulgaris</name>
    <dbReference type="NCBI Taxonomy" id="1028688"/>
    <lineage>
        <taxon>Eukaryota</taxon>
        <taxon>Metazoa</taxon>
        <taxon>Spiralia</taxon>
        <taxon>Lophotrochozoa</taxon>
        <taxon>Mollusca</taxon>
        <taxon>Gastropoda</taxon>
        <taxon>Heterobranchia</taxon>
        <taxon>Euthyneura</taxon>
        <taxon>Panpulmonata</taxon>
        <taxon>Eupulmonata</taxon>
        <taxon>Stylommatophora</taxon>
        <taxon>Helicina</taxon>
        <taxon>Arionoidea</taxon>
        <taxon>Arionidae</taxon>
        <taxon>Arion</taxon>
    </lineage>
</organism>
<name>A0A0B6YSF5_9EUPU</name>
<dbReference type="AlphaFoldDB" id="A0A0B6YSF5"/>
<evidence type="ECO:0000313" key="1">
    <source>
        <dbReference type="EMBL" id="CEK59042.1"/>
    </source>
</evidence>
<proteinExistence type="predicted"/>
<sequence length="71" mass="8538">RMSEQDMFKLSTFYTIYMCMFWSTKLLTIEYEHHLKHTMDRTCDTHGDFITKTAQRAQQKTCKTKRHGGDQ</sequence>